<protein>
    <submittedName>
        <fullName evidence="1">Uncharacterized protein</fullName>
    </submittedName>
</protein>
<evidence type="ECO:0000313" key="1">
    <source>
        <dbReference type="EMBL" id="KEP27263.1"/>
    </source>
</evidence>
<dbReference type="Proteomes" id="UP000028091">
    <property type="component" value="Unassembled WGS sequence"/>
</dbReference>
<accession>A0A081LDD7</accession>
<dbReference type="AlphaFoldDB" id="A0A081LDD7"/>
<dbReference type="RefSeq" id="WP_034318767.1">
    <property type="nucleotide sequence ID" value="NZ_JOTP01000004.1"/>
</dbReference>
<evidence type="ECO:0000313" key="2">
    <source>
        <dbReference type="Proteomes" id="UP000028091"/>
    </source>
</evidence>
<name>A0A081LDD7_9BACI</name>
<comment type="caution">
    <text evidence="1">The sequence shown here is derived from an EMBL/GenBank/DDBJ whole genome shotgun (WGS) entry which is preliminary data.</text>
</comment>
<reference evidence="1 2" key="1">
    <citation type="submission" date="2012-09" db="EMBL/GenBank/DDBJ databases">
        <title>Genome Sequence of Bacillus sp. DW5-4.</title>
        <authorList>
            <person name="Lai Q."/>
            <person name="Liu Y."/>
            <person name="Shao Z."/>
        </authorList>
    </citation>
    <scope>NUCLEOTIDE SEQUENCE [LARGE SCALE GENOMIC DNA]</scope>
    <source>
        <strain evidence="1 2">DW5-4</strain>
    </source>
</reference>
<keyword evidence="2" id="KW-1185">Reference proteome</keyword>
<organism evidence="1 2">
    <name type="scientific">Bacillus zhangzhouensis</name>
    <dbReference type="NCBI Taxonomy" id="1178540"/>
    <lineage>
        <taxon>Bacteria</taxon>
        <taxon>Bacillati</taxon>
        <taxon>Bacillota</taxon>
        <taxon>Bacilli</taxon>
        <taxon>Bacillales</taxon>
        <taxon>Bacillaceae</taxon>
        <taxon>Bacillus</taxon>
    </lineage>
</organism>
<dbReference type="EMBL" id="JOTP01000004">
    <property type="protein sequence ID" value="KEP27263.1"/>
    <property type="molecule type" value="Genomic_DNA"/>
</dbReference>
<proteinExistence type="predicted"/>
<gene>
    <name evidence="1" type="ORF">BA70_13080</name>
</gene>
<sequence length="74" mass="8840">MGKGRPKEFDKMIPYHTRLQEKTKNIADAIVVTSQFKGHRELIEYLLDLYKKEHPEDYKKAEMYLELTKKEPAE</sequence>